<evidence type="ECO:0000313" key="1">
    <source>
        <dbReference type="EMBL" id="GBO03986.1"/>
    </source>
</evidence>
<reference evidence="1 2" key="1">
    <citation type="journal article" date="2019" name="Sci. Rep.">
        <title>Orb-weaving spider Araneus ventricosus genome elucidates the spidroin gene catalogue.</title>
        <authorList>
            <person name="Kono N."/>
            <person name="Nakamura H."/>
            <person name="Ohtoshi R."/>
            <person name="Moran D.A.P."/>
            <person name="Shinohara A."/>
            <person name="Yoshida Y."/>
            <person name="Fujiwara M."/>
            <person name="Mori M."/>
            <person name="Tomita M."/>
            <person name="Arakawa K."/>
        </authorList>
    </citation>
    <scope>NUCLEOTIDE SEQUENCE [LARGE SCALE GENOMIC DNA]</scope>
</reference>
<organism evidence="1 2">
    <name type="scientific">Araneus ventricosus</name>
    <name type="common">Orbweaver spider</name>
    <name type="synonym">Epeira ventricosa</name>
    <dbReference type="NCBI Taxonomy" id="182803"/>
    <lineage>
        <taxon>Eukaryota</taxon>
        <taxon>Metazoa</taxon>
        <taxon>Ecdysozoa</taxon>
        <taxon>Arthropoda</taxon>
        <taxon>Chelicerata</taxon>
        <taxon>Arachnida</taxon>
        <taxon>Araneae</taxon>
        <taxon>Araneomorphae</taxon>
        <taxon>Entelegynae</taxon>
        <taxon>Araneoidea</taxon>
        <taxon>Araneidae</taxon>
        <taxon>Araneus</taxon>
    </lineage>
</organism>
<comment type="caution">
    <text evidence="1">The sequence shown here is derived from an EMBL/GenBank/DDBJ whole genome shotgun (WGS) entry which is preliminary data.</text>
</comment>
<sequence>MLFKAATIRKDYECLPSKRMTTGQLVAQPFRVGRRAGNESSPPPRGVPRATVQFLDCSGKEATQNFSKELKLVFFGYERILLQSCETIFPVMLVLWLDREFYRDS</sequence>
<evidence type="ECO:0000313" key="2">
    <source>
        <dbReference type="Proteomes" id="UP000499080"/>
    </source>
</evidence>
<accession>A0A4Y2TXE4</accession>
<dbReference type="Proteomes" id="UP000499080">
    <property type="component" value="Unassembled WGS sequence"/>
</dbReference>
<proteinExistence type="predicted"/>
<dbReference type="EMBL" id="BGPR01031115">
    <property type="protein sequence ID" value="GBO03986.1"/>
    <property type="molecule type" value="Genomic_DNA"/>
</dbReference>
<gene>
    <name evidence="1" type="ORF">AVEN_124878_1</name>
</gene>
<keyword evidence="2" id="KW-1185">Reference proteome</keyword>
<protein>
    <submittedName>
        <fullName evidence="1">Uncharacterized protein</fullName>
    </submittedName>
</protein>
<name>A0A4Y2TXE4_ARAVE</name>
<dbReference type="AlphaFoldDB" id="A0A4Y2TXE4"/>